<keyword evidence="4" id="KW-1185">Reference proteome</keyword>
<dbReference type="SUPFAM" id="SSF81383">
    <property type="entry name" value="F-box domain"/>
    <property type="match status" value="1"/>
</dbReference>
<dbReference type="InParanoid" id="A0A0U5JA02"/>
<feature type="compositionally biased region" description="Polar residues" evidence="1">
    <location>
        <begin position="1"/>
        <end position="24"/>
    </location>
</feature>
<dbReference type="RefSeq" id="WP_059060676.1">
    <property type="nucleotide sequence ID" value="NZ_LN879502.1"/>
</dbReference>
<evidence type="ECO:0000256" key="1">
    <source>
        <dbReference type="SAM" id="MobiDB-lite"/>
    </source>
</evidence>
<gene>
    <name evidence="3" type="ORF">PNK_1009</name>
</gene>
<protein>
    <recommendedName>
        <fullName evidence="2">F-box domain-containing protein</fullName>
    </recommendedName>
</protein>
<feature type="compositionally biased region" description="Low complexity" evidence="1">
    <location>
        <begin position="25"/>
        <end position="45"/>
    </location>
</feature>
<dbReference type="EMBL" id="LN879502">
    <property type="protein sequence ID" value="CUI16632.1"/>
    <property type="molecule type" value="Genomic_DNA"/>
</dbReference>
<sequence>MSYFNALSSTPHAFSTEPDSSLLKSNQNAMNQSSNQEVSQNQSSNLDELQVEAAKKEENAYEPLPLISDLLLKIFSHLKPAELDQVGQTCQELYSLCQTNWLWKKHVQIDFSDCLSLIPEKEEQTINWRSLYQTELFWKNKSIQFIRKHACASFPRQQRITSAAHSYFLALNDEGRLRAIAYFKKPLNLKDAAGTPQTIAAEEWKVSLLVHSQFVQHATLDGHYPINAAIELKVLSSLTPLQTRRINQLNDQIKSWLKTTAKAEDLDAKVAKALAGHFTPKTTIEGVRGGEGLITPDVKAYFVFFRELPERFKFIQEHGILFNDLENSHLEDV</sequence>
<proteinExistence type="predicted"/>
<dbReference type="STRING" id="389348.PNK_1009"/>
<evidence type="ECO:0000259" key="2">
    <source>
        <dbReference type="PROSITE" id="PS50181"/>
    </source>
</evidence>
<dbReference type="AlphaFoldDB" id="A0A0U5JA02"/>
<dbReference type="Pfam" id="PF12937">
    <property type="entry name" value="F-box-like"/>
    <property type="match status" value="1"/>
</dbReference>
<dbReference type="InterPro" id="IPR001810">
    <property type="entry name" value="F-box_dom"/>
</dbReference>
<dbReference type="KEGG" id="pnl:PNK_1009"/>
<dbReference type="InterPro" id="IPR036047">
    <property type="entry name" value="F-box-like_dom_sf"/>
</dbReference>
<dbReference type="PATRIC" id="fig|389348.3.peg.1111"/>
<evidence type="ECO:0000313" key="3">
    <source>
        <dbReference type="EMBL" id="CUI16632.1"/>
    </source>
</evidence>
<accession>A0A0U5JA02</accession>
<reference evidence="4" key="1">
    <citation type="submission" date="2015-09" db="EMBL/GenBank/DDBJ databases">
        <authorList>
            <person name="Bertelli C."/>
        </authorList>
    </citation>
    <scope>NUCLEOTIDE SEQUENCE [LARGE SCALE GENOMIC DNA]</scope>
    <source>
        <strain evidence="4">KNic</strain>
    </source>
</reference>
<dbReference type="Proteomes" id="UP000069902">
    <property type="component" value="Chromosome cPNK"/>
</dbReference>
<dbReference type="PROSITE" id="PS50181">
    <property type="entry name" value="FBOX"/>
    <property type="match status" value="1"/>
</dbReference>
<feature type="region of interest" description="Disordered" evidence="1">
    <location>
        <begin position="1"/>
        <end position="46"/>
    </location>
</feature>
<organism evidence="3 4">
    <name type="scientific">Candidatus Protochlamydia naegleriophila</name>
    <dbReference type="NCBI Taxonomy" id="389348"/>
    <lineage>
        <taxon>Bacteria</taxon>
        <taxon>Pseudomonadati</taxon>
        <taxon>Chlamydiota</taxon>
        <taxon>Chlamydiia</taxon>
        <taxon>Parachlamydiales</taxon>
        <taxon>Parachlamydiaceae</taxon>
        <taxon>Candidatus Protochlamydia</taxon>
    </lineage>
</organism>
<name>A0A0U5JA02_9BACT</name>
<dbReference type="Gene3D" id="1.20.1280.50">
    <property type="match status" value="1"/>
</dbReference>
<feature type="domain" description="F-box" evidence="2">
    <location>
        <begin position="60"/>
        <end position="106"/>
    </location>
</feature>
<evidence type="ECO:0000313" key="4">
    <source>
        <dbReference type="Proteomes" id="UP000069902"/>
    </source>
</evidence>